<dbReference type="GO" id="GO:0016702">
    <property type="term" value="F:oxidoreductase activity, acting on single donors with incorporation of molecular oxygen, incorporation of two atoms of oxygen"/>
    <property type="evidence" value="ECO:0007669"/>
    <property type="project" value="UniProtKB-ARBA"/>
</dbReference>
<keyword evidence="8" id="KW-1185">Reference proteome</keyword>
<evidence type="ECO:0000256" key="4">
    <source>
        <dbReference type="ARBA" id="ARBA00022833"/>
    </source>
</evidence>
<dbReference type="Gene3D" id="3.40.830.10">
    <property type="entry name" value="LigB-like"/>
    <property type="match status" value="1"/>
</dbReference>
<dbReference type="EMBL" id="AP028213">
    <property type="protein sequence ID" value="BEI88829.1"/>
    <property type="molecule type" value="Genomic_DNA"/>
</dbReference>
<dbReference type="AlphaFoldDB" id="A0AA48I3B4"/>
<comment type="similarity">
    <text evidence="2">Belongs to the DODA-type extradiol aromatic ring-opening dioxygenase family.</text>
</comment>
<dbReference type="SUPFAM" id="SSF53213">
    <property type="entry name" value="LigB-like"/>
    <property type="match status" value="1"/>
</dbReference>
<dbReference type="PANTHER" id="PTHR30096:SF0">
    <property type="entry name" value="4,5-DOPA DIOXYGENASE EXTRADIOL-LIKE PROTEIN"/>
    <property type="match status" value="1"/>
</dbReference>
<dbReference type="RefSeq" id="XP_060454095.1">
    <property type="nucleotide sequence ID" value="XM_060597175.1"/>
</dbReference>
<evidence type="ECO:0000313" key="7">
    <source>
        <dbReference type="EMBL" id="BEI88829.1"/>
    </source>
</evidence>
<dbReference type="KEGG" id="ccac:CcaHIS019_0201910"/>
<comment type="cofactor">
    <cofactor evidence="1">
        <name>Zn(2+)</name>
        <dbReference type="ChEBI" id="CHEBI:29105"/>
    </cofactor>
</comment>
<dbReference type="Proteomes" id="UP001233271">
    <property type="component" value="Chromosome 2"/>
</dbReference>
<dbReference type="CDD" id="cd07363">
    <property type="entry name" value="45_DOPA_Dioxygenase"/>
    <property type="match status" value="1"/>
</dbReference>
<dbReference type="PANTHER" id="PTHR30096">
    <property type="entry name" value="4,5-DOPA DIOXYGENASE EXTRADIOL-LIKE PROTEIN"/>
    <property type="match status" value="1"/>
</dbReference>
<sequence>MATAAAQSGKGQVYFLSHGGPPTMFETTSAPYKAWQKYGKMIEAEKPRGLVVVSAHWENPSHSDGVVVNTDSSNPLVYDFYGFPKNYYEQKFASRGDPQMLKDVTAALKSSGVEASTDKRGLDHGVWVPFLVAFAGKTAIPIVQVSLPGDSNPVSAAKLGKALSTLRDEGYSIMGSGQAVHNLRDYMMGGKGSYGDAFLHAIEGALHSDAPAEGAIGLFRHPAYRQAHPTPEHLLPLVVAAAAADPKTDALQDIFVQPNGPLGWGMWMWKPKAAL</sequence>
<dbReference type="Pfam" id="PF02900">
    <property type="entry name" value="LigB"/>
    <property type="match status" value="1"/>
</dbReference>
<evidence type="ECO:0000256" key="1">
    <source>
        <dbReference type="ARBA" id="ARBA00001947"/>
    </source>
</evidence>
<protein>
    <recommendedName>
        <fullName evidence="6">Extradiol ring-cleavage dioxygenase class III enzyme subunit B domain-containing protein</fullName>
    </recommendedName>
</protein>
<reference evidence="7" key="1">
    <citation type="journal article" date="2023" name="BMC Genomics">
        <title>Chromosome-level genome assemblies of Cutaneotrichosporon spp. (Trichosporonales, Basidiomycota) reveal imbalanced evolution between nucleotide sequences and chromosome synteny.</title>
        <authorList>
            <person name="Kobayashi Y."/>
            <person name="Kayamori A."/>
            <person name="Aoki K."/>
            <person name="Shiwa Y."/>
            <person name="Matsutani M."/>
            <person name="Fujita N."/>
            <person name="Sugita T."/>
            <person name="Iwasaki W."/>
            <person name="Tanaka N."/>
            <person name="Takashima M."/>
        </authorList>
    </citation>
    <scope>NUCLEOTIDE SEQUENCE</scope>
    <source>
        <strain evidence="7">HIS019</strain>
    </source>
</reference>
<evidence type="ECO:0000256" key="2">
    <source>
        <dbReference type="ARBA" id="ARBA00007581"/>
    </source>
</evidence>
<name>A0AA48I3B4_9TREE</name>
<evidence type="ECO:0000256" key="5">
    <source>
        <dbReference type="ARBA" id="ARBA00023002"/>
    </source>
</evidence>
<evidence type="ECO:0000313" key="8">
    <source>
        <dbReference type="Proteomes" id="UP001233271"/>
    </source>
</evidence>
<dbReference type="PIRSF" id="PIRSF006157">
    <property type="entry name" value="Doxgns_DODA"/>
    <property type="match status" value="1"/>
</dbReference>
<keyword evidence="3" id="KW-0479">Metal-binding</keyword>
<proteinExistence type="inferred from homology"/>
<organism evidence="7 8">
    <name type="scientific">Cutaneotrichosporon cavernicola</name>
    <dbReference type="NCBI Taxonomy" id="279322"/>
    <lineage>
        <taxon>Eukaryota</taxon>
        <taxon>Fungi</taxon>
        <taxon>Dikarya</taxon>
        <taxon>Basidiomycota</taxon>
        <taxon>Agaricomycotina</taxon>
        <taxon>Tremellomycetes</taxon>
        <taxon>Trichosporonales</taxon>
        <taxon>Trichosporonaceae</taxon>
        <taxon>Cutaneotrichosporon</taxon>
    </lineage>
</organism>
<keyword evidence="5" id="KW-0560">Oxidoreductase</keyword>
<gene>
    <name evidence="7" type="ORF">CcaverHIS019_0201910</name>
</gene>
<dbReference type="GeneID" id="85492700"/>
<dbReference type="InterPro" id="IPR004183">
    <property type="entry name" value="Xdiol_dOase_suB"/>
</dbReference>
<dbReference type="InterPro" id="IPR014436">
    <property type="entry name" value="Extradiol_dOase_DODA"/>
</dbReference>
<feature type="domain" description="Extradiol ring-cleavage dioxygenase class III enzyme subunit B" evidence="6">
    <location>
        <begin position="14"/>
        <end position="251"/>
    </location>
</feature>
<evidence type="ECO:0000256" key="3">
    <source>
        <dbReference type="ARBA" id="ARBA00022723"/>
    </source>
</evidence>
<evidence type="ECO:0000259" key="6">
    <source>
        <dbReference type="Pfam" id="PF02900"/>
    </source>
</evidence>
<accession>A0AA48I3B4</accession>
<dbReference type="GO" id="GO:0008198">
    <property type="term" value="F:ferrous iron binding"/>
    <property type="evidence" value="ECO:0007669"/>
    <property type="project" value="InterPro"/>
</dbReference>
<dbReference type="GO" id="GO:0008270">
    <property type="term" value="F:zinc ion binding"/>
    <property type="evidence" value="ECO:0007669"/>
    <property type="project" value="InterPro"/>
</dbReference>
<keyword evidence="4" id="KW-0862">Zinc</keyword>